<comment type="caution">
    <text evidence="1">The sequence shown here is derived from an EMBL/GenBank/DDBJ whole genome shotgun (WGS) entry which is preliminary data.</text>
</comment>
<dbReference type="PATRIC" id="fig|411473.3.peg.238"/>
<dbReference type="EMBL" id="AWVF01000031">
    <property type="protein sequence ID" value="ERJ97226.1"/>
    <property type="molecule type" value="Genomic_DNA"/>
</dbReference>
<dbReference type="AlphaFoldDB" id="U2KFC3"/>
<reference evidence="1 2" key="1">
    <citation type="submission" date="2013-07" db="EMBL/GenBank/DDBJ databases">
        <authorList>
            <person name="Weinstock G."/>
            <person name="Sodergren E."/>
            <person name="Wylie T."/>
            <person name="Fulton L."/>
            <person name="Fulton R."/>
            <person name="Fronick C."/>
            <person name="O'Laughlin M."/>
            <person name="Godfrey J."/>
            <person name="Miner T."/>
            <person name="Herter B."/>
            <person name="Appelbaum E."/>
            <person name="Cordes M."/>
            <person name="Lek S."/>
            <person name="Wollam A."/>
            <person name="Pepin K.H."/>
            <person name="Palsikar V.B."/>
            <person name="Mitreva M."/>
            <person name="Wilson R.K."/>
        </authorList>
    </citation>
    <scope>NUCLEOTIDE SEQUENCE [LARGE SCALE GENOMIC DNA]</scope>
    <source>
        <strain evidence="1 2">ATCC 27760</strain>
    </source>
</reference>
<keyword evidence="2" id="KW-1185">Reference proteome</keyword>
<sequence>MNIRRCVRLAIKSDYHYYPKVHRLLILKDKSTKEDAIETAVTFFKSGVELREDETSYMFKPASESDICKYFFMEDDKYAE</sequence>
<proteinExistence type="predicted"/>
<protein>
    <submittedName>
        <fullName evidence="1">Uncharacterized protein</fullName>
    </submittedName>
</protein>
<name>U2KFC3_9FIRM</name>
<dbReference type="Proteomes" id="UP000016662">
    <property type="component" value="Unassembled WGS sequence"/>
</dbReference>
<gene>
    <name evidence="1" type="ORF">RUMCAL_00298</name>
</gene>
<dbReference type="STRING" id="411473.RUMCAL_00298"/>
<evidence type="ECO:0000313" key="1">
    <source>
        <dbReference type="EMBL" id="ERJ97226.1"/>
    </source>
</evidence>
<evidence type="ECO:0000313" key="2">
    <source>
        <dbReference type="Proteomes" id="UP000016662"/>
    </source>
</evidence>
<dbReference type="HOGENOM" id="CLU_2587579_0_0_9"/>
<accession>U2KFC3</accession>
<organism evidence="1 2">
    <name type="scientific">Ruminococcus callidus ATCC 27760</name>
    <dbReference type="NCBI Taxonomy" id="411473"/>
    <lineage>
        <taxon>Bacteria</taxon>
        <taxon>Bacillati</taxon>
        <taxon>Bacillota</taxon>
        <taxon>Clostridia</taxon>
        <taxon>Eubacteriales</taxon>
        <taxon>Oscillospiraceae</taxon>
        <taxon>Ruminococcus</taxon>
    </lineage>
</organism>